<evidence type="ECO:0000256" key="2">
    <source>
        <dbReference type="ARBA" id="ARBA00022448"/>
    </source>
</evidence>
<dbReference type="InterPro" id="IPR000515">
    <property type="entry name" value="MetI-like"/>
</dbReference>
<evidence type="ECO:0000313" key="10">
    <source>
        <dbReference type="Proteomes" id="UP000286268"/>
    </source>
</evidence>
<dbReference type="InterPro" id="IPR051393">
    <property type="entry name" value="ABC_transporter_permease"/>
</dbReference>
<evidence type="ECO:0000256" key="4">
    <source>
        <dbReference type="ARBA" id="ARBA00022692"/>
    </source>
</evidence>
<keyword evidence="6 7" id="KW-0472">Membrane</keyword>
<dbReference type="AlphaFoldDB" id="A0A410DTI6"/>
<keyword evidence="5 7" id="KW-1133">Transmembrane helix</keyword>
<feature type="transmembrane region" description="Helical" evidence="7">
    <location>
        <begin position="12"/>
        <end position="36"/>
    </location>
</feature>
<comment type="subcellular location">
    <subcellularLocation>
        <location evidence="1 7">Cell membrane</location>
        <topology evidence="1 7">Multi-pass membrane protein</topology>
    </subcellularLocation>
</comment>
<keyword evidence="2 7" id="KW-0813">Transport</keyword>
<feature type="transmembrane region" description="Helical" evidence="7">
    <location>
        <begin position="70"/>
        <end position="93"/>
    </location>
</feature>
<keyword evidence="3" id="KW-1003">Cell membrane</keyword>
<organism evidence="9 10">
    <name type="scientific">Clostridium manihotivorum</name>
    <dbReference type="NCBI Taxonomy" id="2320868"/>
    <lineage>
        <taxon>Bacteria</taxon>
        <taxon>Bacillati</taxon>
        <taxon>Bacillota</taxon>
        <taxon>Clostridia</taxon>
        <taxon>Eubacteriales</taxon>
        <taxon>Clostridiaceae</taxon>
        <taxon>Clostridium</taxon>
    </lineage>
</organism>
<dbReference type="EMBL" id="CP025746">
    <property type="protein sequence ID" value="QAA32318.1"/>
    <property type="molecule type" value="Genomic_DNA"/>
</dbReference>
<evidence type="ECO:0000259" key="8">
    <source>
        <dbReference type="PROSITE" id="PS50928"/>
    </source>
</evidence>
<dbReference type="PROSITE" id="PS50928">
    <property type="entry name" value="ABC_TM1"/>
    <property type="match status" value="1"/>
</dbReference>
<evidence type="ECO:0000256" key="3">
    <source>
        <dbReference type="ARBA" id="ARBA00022475"/>
    </source>
</evidence>
<dbReference type="InterPro" id="IPR035906">
    <property type="entry name" value="MetI-like_sf"/>
</dbReference>
<evidence type="ECO:0000256" key="6">
    <source>
        <dbReference type="ARBA" id="ARBA00023136"/>
    </source>
</evidence>
<dbReference type="Proteomes" id="UP000286268">
    <property type="component" value="Chromosome"/>
</dbReference>
<reference evidence="9 10" key="1">
    <citation type="submission" date="2018-01" db="EMBL/GenBank/DDBJ databases">
        <title>Genome Sequencing and Assembly of Anaerobacter polyendosporus strain CT4.</title>
        <authorList>
            <person name="Tachaapaikoon C."/>
            <person name="Sutheeworapong S."/>
            <person name="Jenjaroenpun P."/>
            <person name="Wongsurawat T."/>
            <person name="Nookeaw I."/>
            <person name="Cheawchanlertfa P."/>
            <person name="Kosugi A."/>
            <person name="Cheevadhanarak S."/>
            <person name="Ratanakhanokchai K."/>
        </authorList>
    </citation>
    <scope>NUCLEOTIDE SEQUENCE [LARGE SCALE GENOMIC DNA]</scope>
    <source>
        <strain evidence="9 10">CT4</strain>
    </source>
</reference>
<evidence type="ECO:0000256" key="5">
    <source>
        <dbReference type="ARBA" id="ARBA00022989"/>
    </source>
</evidence>
<dbReference type="PANTHER" id="PTHR30193:SF37">
    <property type="entry name" value="INNER MEMBRANE ABC TRANSPORTER PERMEASE PROTEIN YCJO"/>
    <property type="match status" value="1"/>
</dbReference>
<dbReference type="KEGG" id="cmah:C1I91_12095"/>
<evidence type="ECO:0000313" key="9">
    <source>
        <dbReference type="EMBL" id="QAA32318.1"/>
    </source>
</evidence>
<evidence type="ECO:0000256" key="1">
    <source>
        <dbReference type="ARBA" id="ARBA00004651"/>
    </source>
</evidence>
<dbReference type="Gene3D" id="1.10.3720.10">
    <property type="entry name" value="MetI-like"/>
    <property type="match status" value="1"/>
</dbReference>
<dbReference type="CDD" id="cd06261">
    <property type="entry name" value="TM_PBP2"/>
    <property type="match status" value="1"/>
</dbReference>
<feature type="domain" description="ABC transmembrane type-1" evidence="8">
    <location>
        <begin position="66"/>
        <end position="276"/>
    </location>
</feature>
<name>A0A410DTI6_9CLOT</name>
<feature type="transmembrane region" description="Helical" evidence="7">
    <location>
        <begin position="149"/>
        <end position="174"/>
    </location>
</feature>
<sequence length="284" mass="31986">MRFYNKEKLNGYIFASPSIGGFLIFFAIPFSMSLFYCFTKGASNVEYVGFANFLDLFKNSDFQLAVKNTVLFNLVSVPLLLVISLLITLVLNSSIKGSSFFRTTLTLPLVIPVASIILIWQLTFAQIGFLNQILINLGISGPDYINTRWSFIILVLLYIWKNCGYNMIIFLAGLNSISKEYYEAAAIDGYGTIGIFLKITLPLLVPTIFFVLIISIINSLRVYREAYLLFGKYPESSVYMLQHFINNNFASLDYQRLATASVIVFIAVAAALGLLFKLQKSYEI</sequence>
<protein>
    <submittedName>
        <fullName evidence="9">Sugar ABC transporter permease</fullName>
    </submittedName>
</protein>
<keyword evidence="10" id="KW-1185">Reference proteome</keyword>
<dbReference type="OrthoDB" id="9788108at2"/>
<dbReference type="SUPFAM" id="SSF161098">
    <property type="entry name" value="MetI-like"/>
    <property type="match status" value="1"/>
</dbReference>
<keyword evidence="4 7" id="KW-0812">Transmembrane</keyword>
<gene>
    <name evidence="9" type="ORF">C1I91_12095</name>
</gene>
<dbReference type="GO" id="GO:0005886">
    <property type="term" value="C:plasma membrane"/>
    <property type="evidence" value="ECO:0007669"/>
    <property type="project" value="UniProtKB-SubCell"/>
</dbReference>
<proteinExistence type="inferred from homology"/>
<comment type="similarity">
    <text evidence="7">Belongs to the binding-protein-dependent transport system permease family.</text>
</comment>
<feature type="transmembrane region" description="Helical" evidence="7">
    <location>
        <begin position="257"/>
        <end position="276"/>
    </location>
</feature>
<evidence type="ECO:0000256" key="7">
    <source>
        <dbReference type="RuleBase" id="RU363032"/>
    </source>
</evidence>
<dbReference type="GO" id="GO:0055085">
    <property type="term" value="P:transmembrane transport"/>
    <property type="evidence" value="ECO:0007669"/>
    <property type="project" value="InterPro"/>
</dbReference>
<dbReference type="PANTHER" id="PTHR30193">
    <property type="entry name" value="ABC TRANSPORTER PERMEASE PROTEIN"/>
    <property type="match status" value="1"/>
</dbReference>
<accession>A0A410DTI6</accession>
<feature type="transmembrane region" description="Helical" evidence="7">
    <location>
        <begin position="195"/>
        <end position="217"/>
    </location>
</feature>
<dbReference type="RefSeq" id="WP_128213105.1">
    <property type="nucleotide sequence ID" value="NZ_CP025746.1"/>
</dbReference>
<dbReference type="Pfam" id="PF00528">
    <property type="entry name" value="BPD_transp_1"/>
    <property type="match status" value="1"/>
</dbReference>
<feature type="transmembrane region" description="Helical" evidence="7">
    <location>
        <begin position="105"/>
        <end position="129"/>
    </location>
</feature>